<proteinExistence type="predicted"/>
<protein>
    <submittedName>
        <fullName evidence="1">Uncharacterized protein</fullName>
    </submittedName>
</protein>
<evidence type="ECO:0000313" key="2">
    <source>
        <dbReference type="Proteomes" id="UP001054945"/>
    </source>
</evidence>
<keyword evidence="2" id="KW-1185">Reference proteome</keyword>
<gene>
    <name evidence="1" type="ORF">CEXT_226771</name>
</gene>
<organism evidence="1 2">
    <name type="scientific">Caerostris extrusa</name>
    <name type="common">Bark spider</name>
    <name type="synonym">Caerostris bankana</name>
    <dbReference type="NCBI Taxonomy" id="172846"/>
    <lineage>
        <taxon>Eukaryota</taxon>
        <taxon>Metazoa</taxon>
        <taxon>Ecdysozoa</taxon>
        <taxon>Arthropoda</taxon>
        <taxon>Chelicerata</taxon>
        <taxon>Arachnida</taxon>
        <taxon>Araneae</taxon>
        <taxon>Araneomorphae</taxon>
        <taxon>Entelegynae</taxon>
        <taxon>Araneoidea</taxon>
        <taxon>Araneidae</taxon>
        <taxon>Caerostris</taxon>
    </lineage>
</organism>
<dbReference type="Proteomes" id="UP001054945">
    <property type="component" value="Unassembled WGS sequence"/>
</dbReference>
<accession>A0AAV4PAC9</accession>
<comment type="caution">
    <text evidence="1">The sequence shown here is derived from an EMBL/GenBank/DDBJ whole genome shotgun (WGS) entry which is preliminary data.</text>
</comment>
<evidence type="ECO:0000313" key="1">
    <source>
        <dbReference type="EMBL" id="GIX92960.1"/>
    </source>
</evidence>
<sequence>MAAVNITRKCNYSALPRPQRSNFQERNRKIDANQLIKNIVSFTRASPLTFYYLSHPVSFGGKKESPSRFNNDLKGHSKCHSGLCLPSFFTVCSTRKTKIFFSFPP</sequence>
<reference evidence="1 2" key="1">
    <citation type="submission" date="2021-06" db="EMBL/GenBank/DDBJ databases">
        <title>Caerostris extrusa draft genome.</title>
        <authorList>
            <person name="Kono N."/>
            <person name="Arakawa K."/>
        </authorList>
    </citation>
    <scope>NUCLEOTIDE SEQUENCE [LARGE SCALE GENOMIC DNA]</scope>
</reference>
<dbReference type="AlphaFoldDB" id="A0AAV4PAC9"/>
<dbReference type="EMBL" id="BPLR01021723">
    <property type="protein sequence ID" value="GIX92960.1"/>
    <property type="molecule type" value="Genomic_DNA"/>
</dbReference>
<name>A0AAV4PAC9_CAEEX</name>